<dbReference type="EMBL" id="AP025637">
    <property type="protein sequence ID" value="BDG74935.1"/>
    <property type="molecule type" value="Genomic_DNA"/>
</dbReference>
<keyword evidence="2" id="KW-1133">Transmembrane helix</keyword>
<feature type="compositionally biased region" description="Low complexity" evidence="1">
    <location>
        <begin position="173"/>
        <end position="190"/>
    </location>
</feature>
<keyword evidence="5" id="KW-1185">Reference proteome</keyword>
<reference evidence="4 5" key="1">
    <citation type="journal article" date="2016" name="Microbes Environ.">
        <title>Phylogenetically diverse aerobic anoxygenic phototrophic bacteria isolated from epilithic biofilms in Tama river, Japan.</title>
        <authorList>
            <person name="Hirose S."/>
            <person name="Matsuura K."/>
            <person name="Haruta S."/>
        </authorList>
    </citation>
    <scope>NUCLEOTIDE SEQUENCE [LARGE SCALE GENOMIC DNA]</scope>
    <source>
        <strain evidence="4 5">S08</strain>
    </source>
</reference>
<dbReference type="Gene3D" id="3.40.50.10140">
    <property type="entry name" value="Toll/interleukin-1 receptor homology (TIR) domain"/>
    <property type="match status" value="1"/>
</dbReference>
<evidence type="ECO:0000313" key="4">
    <source>
        <dbReference type="EMBL" id="BDG74935.1"/>
    </source>
</evidence>
<dbReference type="Pfam" id="PF13676">
    <property type="entry name" value="TIR_2"/>
    <property type="match status" value="1"/>
</dbReference>
<dbReference type="SUPFAM" id="SSF52200">
    <property type="entry name" value="Toll/Interleukin receptor TIR domain"/>
    <property type="match status" value="1"/>
</dbReference>
<feature type="region of interest" description="Disordered" evidence="1">
    <location>
        <begin position="173"/>
        <end position="216"/>
    </location>
</feature>
<gene>
    <name evidence="4" type="ORF">Rmf_48640</name>
</gene>
<keyword evidence="2" id="KW-0812">Transmembrane</keyword>
<dbReference type="Proteomes" id="UP000831327">
    <property type="component" value="Chromosome"/>
</dbReference>
<evidence type="ECO:0000256" key="1">
    <source>
        <dbReference type="SAM" id="MobiDB-lite"/>
    </source>
</evidence>
<evidence type="ECO:0000259" key="3">
    <source>
        <dbReference type="PROSITE" id="PS50104"/>
    </source>
</evidence>
<organism evidence="4 5">
    <name type="scientific">Roseomonas fluvialis</name>
    <dbReference type="NCBI Taxonomy" id="1750527"/>
    <lineage>
        <taxon>Bacteria</taxon>
        <taxon>Pseudomonadati</taxon>
        <taxon>Pseudomonadota</taxon>
        <taxon>Alphaproteobacteria</taxon>
        <taxon>Acetobacterales</taxon>
        <taxon>Roseomonadaceae</taxon>
        <taxon>Roseomonas</taxon>
    </lineage>
</organism>
<keyword evidence="2" id="KW-0472">Membrane</keyword>
<feature type="transmembrane region" description="Helical" evidence="2">
    <location>
        <begin position="224"/>
        <end position="246"/>
    </location>
</feature>
<feature type="domain" description="TIR" evidence="3">
    <location>
        <begin position="18"/>
        <end position="149"/>
    </location>
</feature>
<evidence type="ECO:0000313" key="5">
    <source>
        <dbReference type="Proteomes" id="UP000831327"/>
    </source>
</evidence>
<dbReference type="SMART" id="SM00255">
    <property type="entry name" value="TIR"/>
    <property type="match status" value="1"/>
</dbReference>
<proteinExistence type="predicted"/>
<sequence>MAHPPGLCENATVPDDAMPHDVFLSYASADRAAADAVCAALEARGIRCWIAPRDVPAGADWGEAILTAIGRAHAMVLVLSRHTAGSVHVRNEVVTAVSQSLALVPVRIEDCQPGGALRLHLAGSHWLNVFPPPIDQHADVLAAGVRIALAADATIEIPRAQAAAMVAAARAAAPRQDGAPPRPDSAAPARPAAPRPPAGAAQAPRADGAKAAPAPHLPAPRRGLGIAVVAGVVAVLGAAVAAAWYFEPQIKALFGSDARGATGAVAAAVVAAEPTRPASPAPQAAVAAAPPPPAGGLAGTAGPLAGLAPVPLPLPPAPAPFAGVEPPSAPRSMTQAPPPRPQPAARVLNVASETITQVFVARLDEGVGREDWLGQAQLTPGNAVLLRAPAGQGCLFNIRVVYVGGRTEDRPGVDLCAAPDLRFEGSKGAAGSPSR</sequence>
<dbReference type="InterPro" id="IPR000157">
    <property type="entry name" value="TIR_dom"/>
</dbReference>
<accession>A0ABM7YA68</accession>
<dbReference type="PROSITE" id="PS50104">
    <property type="entry name" value="TIR"/>
    <property type="match status" value="1"/>
</dbReference>
<feature type="compositionally biased region" description="Low complexity" evidence="1">
    <location>
        <begin position="198"/>
        <end position="214"/>
    </location>
</feature>
<evidence type="ECO:0000256" key="2">
    <source>
        <dbReference type="SAM" id="Phobius"/>
    </source>
</evidence>
<name>A0ABM7YA68_9PROT</name>
<protein>
    <recommendedName>
        <fullName evidence="3">TIR domain-containing protein</fullName>
    </recommendedName>
</protein>
<dbReference type="InterPro" id="IPR035897">
    <property type="entry name" value="Toll_tir_struct_dom_sf"/>
</dbReference>